<organism evidence="1 2">
    <name type="scientific">Seinonella peptonophila</name>
    <dbReference type="NCBI Taxonomy" id="112248"/>
    <lineage>
        <taxon>Bacteria</taxon>
        <taxon>Bacillati</taxon>
        <taxon>Bacillota</taxon>
        <taxon>Bacilli</taxon>
        <taxon>Bacillales</taxon>
        <taxon>Thermoactinomycetaceae</taxon>
        <taxon>Seinonella</taxon>
    </lineage>
</organism>
<dbReference type="Proteomes" id="UP000184476">
    <property type="component" value="Unassembled WGS sequence"/>
</dbReference>
<dbReference type="EMBL" id="FQVL01000003">
    <property type="protein sequence ID" value="SHE76124.1"/>
    <property type="molecule type" value="Genomic_DNA"/>
</dbReference>
<keyword evidence="2" id="KW-1185">Reference proteome</keyword>
<sequence>MVMSYSWPQLWRDLFVIVVLGDASDPGLPGCGAVAVCQPPRLGNESS</sequence>
<proteinExistence type="predicted"/>
<reference evidence="1 2" key="1">
    <citation type="submission" date="2016-11" db="EMBL/GenBank/DDBJ databases">
        <authorList>
            <person name="Jaros S."/>
            <person name="Januszkiewicz K."/>
            <person name="Wedrychowicz H."/>
        </authorList>
    </citation>
    <scope>NUCLEOTIDE SEQUENCE [LARGE SCALE GENOMIC DNA]</scope>
    <source>
        <strain evidence="1 2">DSM 44666</strain>
    </source>
</reference>
<evidence type="ECO:0000313" key="2">
    <source>
        <dbReference type="Proteomes" id="UP000184476"/>
    </source>
</evidence>
<dbReference type="AlphaFoldDB" id="A0A1M4W4A0"/>
<gene>
    <name evidence="1" type="ORF">SAMN05444392_10330</name>
</gene>
<evidence type="ECO:0000313" key="1">
    <source>
        <dbReference type="EMBL" id="SHE76124.1"/>
    </source>
</evidence>
<name>A0A1M4W4A0_9BACL</name>
<accession>A0A1M4W4A0</accession>
<protein>
    <submittedName>
        <fullName evidence="1">Uncharacterized protein</fullName>
    </submittedName>
</protein>